<accession>A0A183MI14</accession>
<name>A0A183MI14_9TREM</name>
<reference evidence="1 2" key="1">
    <citation type="submission" date="2018-11" db="EMBL/GenBank/DDBJ databases">
        <authorList>
            <consortium name="Pathogen Informatics"/>
        </authorList>
    </citation>
    <scope>NUCLEOTIDE SEQUENCE [LARGE SCALE GENOMIC DNA]</scope>
    <source>
        <strain evidence="1 2">Zambia</strain>
    </source>
</reference>
<dbReference type="AlphaFoldDB" id="A0A183MI14"/>
<dbReference type="Proteomes" id="UP000277204">
    <property type="component" value="Unassembled WGS sequence"/>
</dbReference>
<sequence length="57" mass="7020">MLLEKYIIDNHLITPFFWKVCVYSLLIFNWLLNYYGRSTFLEKDKEMTIIEHFLKGM</sequence>
<protein>
    <submittedName>
        <fullName evidence="1">Uncharacterized protein</fullName>
    </submittedName>
</protein>
<keyword evidence="2" id="KW-1185">Reference proteome</keyword>
<proteinExistence type="predicted"/>
<evidence type="ECO:0000313" key="2">
    <source>
        <dbReference type="Proteomes" id="UP000277204"/>
    </source>
</evidence>
<organism evidence="1 2">
    <name type="scientific">Schistosoma margrebowiei</name>
    <dbReference type="NCBI Taxonomy" id="48269"/>
    <lineage>
        <taxon>Eukaryota</taxon>
        <taxon>Metazoa</taxon>
        <taxon>Spiralia</taxon>
        <taxon>Lophotrochozoa</taxon>
        <taxon>Platyhelminthes</taxon>
        <taxon>Trematoda</taxon>
        <taxon>Digenea</taxon>
        <taxon>Strigeidida</taxon>
        <taxon>Schistosomatoidea</taxon>
        <taxon>Schistosomatidae</taxon>
        <taxon>Schistosoma</taxon>
    </lineage>
</organism>
<gene>
    <name evidence="1" type="ORF">SMRZ_LOCUS15689</name>
</gene>
<evidence type="ECO:0000313" key="1">
    <source>
        <dbReference type="EMBL" id="VDP18927.1"/>
    </source>
</evidence>
<dbReference type="EMBL" id="UZAI01016982">
    <property type="protein sequence ID" value="VDP18927.1"/>
    <property type="molecule type" value="Genomic_DNA"/>
</dbReference>